<evidence type="ECO:0000313" key="2">
    <source>
        <dbReference type="EMBL" id="PNE30642.1"/>
    </source>
</evidence>
<keyword evidence="3" id="KW-1185">Reference proteome</keyword>
<gene>
    <name evidence="2" type="ORF">AF335_27960</name>
</gene>
<accession>A0A2N8NPE8</accession>
<feature type="region of interest" description="Disordered" evidence="1">
    <location>
        <begin position="42"/>
        <end position="123"/>
    </location>
</feature>
<comment type="caution">
    <text evidence="2">The sequence shown here is derived from an EMBL/GenBank/DDBJ whole genome shotgun (WGS) entry which is preliminary data.</text>
</comment>
<proteinExistence type="predicted"/>
<sequence length="123" mass="13221">MKPAGTLTPGHPRTFHGQEYGHAAIIALSVRRVERPAISPVRSGGTAVLGVSTTSKRSKISPIRCRDRGSAARAARSAPPPRSSPRRAFALVRVSRTARSGTWRAHSRMPAIERGTKPSPIRP</sequence>
<dbReference type="Proteomes" id="UP000235945">
    <property type="component" value="Unassembled WGS sequence"/>
</dbReference>
<reference evidence="3" key="1">
    <citation type="submission" date="2015-07" db="EMBL/GenBank/DDBJ databases">
        <authorList>
            <person name="Graham D.E."/>
            <person name="Giannone R.J."/>
            <person name="Gulvik C.A."/>
            <person name="Hettich R.L."/>
            <person name="Klingeman D.M."/>
            <person name="Mahan K.M."/>
            <person name="Parry R.J."/>
            <person name="Spain J.C."/>
        </authorList>
    </citation>
    <scope>NUCLEOTIDE SEQUENCE [LARGE SCALE GENOMIC DNA]</scope>
    <source>
        <strain evidence="3">ATCC 27428</strain>
    </source>
</reference>
<evidence type="ECO:0000313" key="3">
    <source>
        <dbReference type="Proteomes" id="UP000235945"/>
    </source>
</evidence>
<protein>
    <submittedName>
        <fullName evidence="2">Uncharacterized protein</fullName>
    </submittedName>
</protein>
<name>A0A2N8NPE8_STREU</name>
<dbReference type="EMBL" id="LGUI01000011">
    <property type="protein sequence ID" value="PNE30642.1"/>
    <property type="molecule type" value="Genomic_DNA"/>
</dbReference>
<organism evidence="2 3">
    <name type="scientific">Streptomyces eurocidicus</name>
    <name type="common">Streptoverticillium eurocidicus</name>
    <dbReference type="NCBI Taxonomy" id="66423"/>
    <lineage>
        <taxon>Bacteria</taxon>
        <taxon>Bacillati</taxon>
        <taxon>Actinomycetota</taxon>
        <taxon>Actinomycetes</taxon>
        <taxon>Kitasatosporales</taxon>
        <taxon>Streptomycetaceae</taxon>
        <taxon>Streptomyces</taxon>
    </lineage>
</organism>
<dbReference type="AlphaFoldDB" id="A0A2N8NPE8"/>
<evidence type="ECO:0000256" key="1">
    <source>
        <dbReference type="SAM" id="MobiDB-lite"/>
    </source>
</evidence>